<dbReference type="InterPro" id="IPR046233">
    <property type="entry name" value="DUF6266"/>
</dbReference>
<dbReference type="EMBL" id="FNAS01000002">
    <property type="protein sequence ID" value="SDE01102.1"/>
    <property type="molecule type" value="Genomic_DNA"/>
</dbReference>
<organism evidence="1 3">
    <name type="scientific">Riemerella columbipharyngis</name>
    <dbReference type="NCBI Taxonomy" id="1071918"/>
    <lineage>
        <taxon>Bacteria</taxon>
        <taxon>Pseudomonadati</taxon>
        <taxon>Bacteroidota</taxon>
        <taxon>Flavobacteriia</taxon>
        <taxon>Flavobacteriales</taxon>
        <taxon>Weeksellaceae</taxon>
        <taxon>Riemerella</taxon>
    </lineage>
</organism>
<dbReference type="AlphaFoldDB" id="A0A1G6ZF65"/>
<accession>A0A1G6ZF65</accession>
<dbReference type="Proteomes" id="UP000198517">
    <property type="component" value="Unassembled WGS sequence"/>
</dbReference>
<evidence type="ECO:0000313" key="2">
    <source>
        <dbReference type="EMBL" id="SDE01404.1"/>
    </source>
</evidence>
<dbReference type="EMBL" id="FNAS01000002">
    <property type="protein sequence ID" value="SDE01404.1"/>
    <property type="molecule type" value="Genomic_DNA"/>
</dbReference>
<protein>
    <submittedName>
        <fullName evidence="1">Uncharacterized protein</fullName>
    </submittedName>
</protein>
<dbReference type="RefSeq" id="WP_092735798.1">
    <property type="nucleotide sequence ID" value="NZ_FNAS01000002.1"/>
</dbReference>
<gene>
    <name evidence="1" type="ORF">SAMN05421544_10259</name>
    <name evidence="2" type="ORF">SAMN05421544_10269</name>
</gene>
<evidence type="ECO:0000313" key="3">
    <source>
        <dbReference type="Proteomes" id="UP000198517"/>
    </source>
</evidence>
<name>A0A1G6ZF65_9FLAO</name>
<dbReference type="OrthoDB" id="821958at2"/>
<dbReference type="Pfam" id="PF19781">
    <property type="entry name" value="DUF6266"/>
    <property type="match status" value="1"/>
</dbReference>
<keyword evidence="3" id="KW-1185">Reference proteome</keyword>
<sequence>MAIVDSIILGRAKGSIGNVTLATVKGRVIAKQKATIVSNPNTQAQQAQRNKLAKAVLAWQAVGNYVKSGWTSLLPFCSQYQTYTSKNMHGFASKDFNEDRVTGEDLKGSLATYGKLGTLKYTASADDTDSITVTFDKTSLENIAKVGDKIKMVATNVNDENISYSEIEVDTALLSAGTPSKSFENLHLAQNTRVILAVWLEGADGKESTTAKFIEI</sequence>
<reference evidence="1 3" key="1">
    <citation type="submission" date="2016-10" db="EMBL/GenBank/DDBJ databases">
        <authorList>
            <person name="de Groot N.N."/>
        </authorList>
    </citation>
    <scope>NUCLEOTIDE SEQUENCE [LARGE SCALE GENOMIC DNA]</scope>
    <source>
        <strain evidence="1 3">DSM 24015</strain>
    </source>
</reference>
<proteinExistence type="predicted"/>
<dbReference type="STRING" id="1071918.SAMN05421544_10259"/>
<evidence type="ECO:0000313" key="1">
    <source>
        <dbReference type="EMBL" id="SDE01102.1"/>
    </source>
</evidence>